<comment type="caution">
    <text evidence="6">The sequence shown here is derived from an EMBL/GenBank/DDBJ whole genome shotgun (WGS) entry which is preliminary data.</text>
</comment>
<dbReference type="InterPro" id="IPR008972">
    <property type="entry name" value="Cupredoxin"/>
</dbReference>
<dbReference type="PROSITE" id="PS00080">
    <property type="entry name" value="MULTICOPPER_OXIDASE2"/>
    <property type="match status" value="1"/>
</dbReference>
<dbReference type="PANTHER" id="PTHR11709">
    <property type="entry name" value="MULTI-COPPER OXIDASE"/>
    <property type="match status" value="1"/>
</dbReference>
<gene>
    <name evidence="6" type="ORF">AB6713_04565</name>
</gene>
<evidence type="ECO:0000313" key="6">
    <source>
        <dbReference type="EMBL" id="MEZ0473891.1"/>
    </source>
</evidence>
<evidence type="ECO:0000259" key="5">
    <source>
        <dbReference type="Pfam" id="PF07732"/>
    </source>
</evidence>
<evidence type="ECO:0000259" key="4">
    <source>
        <dbReference type="Pfam" id="PF07731"/>
    </source>
</evidence>
<keyword evidence="2" id="KW-0560">Oxidoreductase</keyword>
<dbReference type="Pfam" id="PF07732">
    <property type="entry name" value="Cu-oxidase_3"/>
    <property type="match status" value="1"/>
</dbReference>
<organism evidence="6 7">
    <name type="scientific">Luteimonas salinilitoris</name>
    <dbReference type="NCBI Taxonomy" id="3237697"/>
    <lineage>
        <taxon>Bacteria</taxon>
        <taxon>Pseudomonadati</taxon>
        <taxon>Pseudomonadota</taxon>
        <taxon>Gammaproteobacteria</taxon>
        <taxon>Lysobacterales</taxon>
        <taxon>Lysobacteraceae</taxon>
        <taxon>Luteimonas</taxon>
    </lineage>
</organism>
<dbReference type="PANTHER" id="PTHR11709:SF2">
    <property type="entry name" value="MULTICOPPER OXIDASE LPR1"/>
    <property type="match status" value="1"/>
</dbReference>
<dbReference type="InterPro" id="IPR001117">
    <property type="entry name" value="Cu-oxidase_2nd"/>
</dbReference>
<dbReference type="InterPro" id="IPR002355">
    <property type="entry name" value="Cu_oxidase_Cu_BS"/>
</dbReference>
<evidence type="ECO:0000259" key="3">
    <source>
        <dbReference type="Pfam" id="PF00394"/>
    </source>
</evidence>
<dbReference type="Gene3D" id="2.60.40.420">
    <property type="entry name" value="Cupredoxins - blue copper proteins"/>
    <property type="match status" value="3"/>
</dbReference>
<dbReference type="InterPro" id="IPR011707">
    <property type="entry name" value="Cu-oxidase-like_N"/>
</dbReference>
<evidence type="ECO:0000256" key="2">
    <source>
        <dbReference type="ARBA" id="ARBA00023002"/>
    </source>
</evidence>
<dbReference type="Pfam" id="PF07731">
    <property type="entry name" value="Cu-oxidase_2"/>
    <property type="match status" value="1"/>
</dbReference>
<dbReference type="Proteomes" id="UP001566331">
    <property type="component" value="Unassembled WGS sequence"/>
</dbReference>
<sequence length="514" mass="57017">MKLGKSSRWIAAMAVAVLICGNVVGSMWPAPKEEGLKPPPEFVPDASGTTHVPLMAAESEIQVGDASYRSLVFNGQYDAPLIRTRPGGVIAVDFDNRMDEITNLHFHGMQVSALEAGDNIFRIAQPHTRMNYTIKLPPNHSPGVYWYHSHFHGAVQRQVSGGIAGPILVEGMLDPFPELRGIKEQVLVMRNFQKTHTGKLASRIITGAPSIRTINGQFQPEIRISPGETQLWHLLNVAANQYFRLKIHGQDVQVISRDGNSVVKEDREGELLMGPSARVSVLVVGPEPGRYPIELGKVNTGPAGDAYDGARLATMVSVGERVTTKRITSPYPQYADLSKQPVARKRRYVFQDSATDPNTFMINGRRFDGTRVDTTVKLGDVEEWRLENPTQELHQFHIHQTDFQVVAINDKPVPFTSYRDNTFIPATGSITVRIPFIEEVTLGKFVYHCHVLEHEDGGMMQVIQVVRPKDYEQAVTLEPLGGIYGDNETCTYLQKTGNELQISPALLSPLPKAL</sequence>
<protein>
    <submittedName>
        <fullName evidence="6">Multicopper oxidase family protein</fullName>
    </submittedName>
</protein>
<evidence type="ECO:0000313" key="7">
    <source>
        <dbReference type="Proteomes" id="UP001566331"/>
    </source>
</evidence>
<dbReference type="InterPro" id="IPR011706">
    <property type="entry name" value="Cu-oxidase_C"/>
</dbReference>
<feature type="domain" description="Plastocyanin-like" evidence="4">
    <location>
        <begin position="352"/>
        <end position="466"/>
    </location>
</feature>
<dbReference type="RefSeq" id="WP_370562602.1">
    <property type="nucleotide sequence ID" value="NZ_JBFWIB010000002.1"/>
</dbReference>
<dbReference type="InterPro" id="IPR045087">
    <property type="entry name" value="Cu-oxidase_fam"/>
</dbReference>
<dbReference type="SUPFAM" id="SSF49503">
    <property type="entry name" value="Cupredoxins"/>
    <property type="match status" value="3"/>
</dbReference>
<reference evidence="6 7" key="1">
    <citation type="submission" date="2024-07" db="EMBL/GenBank/DDBJ databases">
        <title>Luteimonas salilacus sp. nov., isolated from the shore soil of Salt Lake in Tibet of China.</title>
        <authorList>
            <person name="Zhang X."/>
            <person name="Li A."/>
        </authorList>
    </citation>
    <scope>NUCLEOTIDE SEQUENCE [LARGE SCALE GENOMIC DNA]</scope>
    <source>
        <strain evidence="6 7">B3-2-R+30</strain>
    </source>
</reference>
<feature type="domain" description="Plastocyanin-like" evidence="5">
    <location>
        <begin position="67"/>
        <end position="170"/>
    </location>
</feature>
<dbReference type="EMBL" id="JBFWIC010000004">
    <property type="protein sequence ID" value="MEZ0473891.1"/>
    <property type="molecule type" value="Genomic_DNA"/>
</dbReference>
<feature type="domain" description="Plastocyanin-like" evidence="3">
    <location>
        <begin position="203"/>
        <end position="301"/>
    </location>
</feature>
<keyword evidence="1" id="KW-0479">Metal-binding</keyword>
<keyword evidence="7" id="KW-1185">Reference proteome</keyword>
<evidence type="ECO:0000256" key="1">
    <source>
        <dbReference type="ARBA" id="ARBA00022723"/>
    </source>
</evidence>
<accession>A0ABV4HMD1</accession>
<name>A0ABV4HMD1_9GAMM</name>
<dbReference type="Pfam" id="PF00394">
    <property type="entry name" value="Cu-oxidase"/>
    <property type="match status" value="1"/>
</dbReference>
<proteinExistence type="predicted"/>
<dbReference type="CDD" id="cd13900">
    <property type="entry name" value="CuRO_3_Tth-MCO_like"/>
    <property type="match status" value="1"/>
</dbReference>